<dbReference type="InterPro" id="IPR005123">
    <property type="entry name" value="Oxoglu/Fe-dep_dioxygenase_dom"/>
</dbReference>
<dbReference type="AlphaFoldDB" id="A0A0S4QGM0"/>
<evidence type="ECO:0000313" key="3">
    <source>
        <dbReference type="EMBL" id="CUU54645.1"/>
    </source>
</evidence>
<dbReference type="Gene3D" id="2.60.120.590">
    <property type="entry name" value="Alpha-ketoglutarate-dependent dioxygenase AlkB-like"/>
    <property type="match status" value="1"/>
</dbReference>
<dbReference type="EMBL" id="FAOZ01000003">
    <property type="protein sequence ID" value="CUU54645.1"/>
    <property type="molecule type" value="Genomic_DNA"/>
</dbReference>
<evidence type="ECO:0000256" key="1">
    <source>
        <dbReference type="SAM" id="MobiDB-lite"/>
    </source>
</evidence>
<dbReference type="GO" id="GO:0051213">
    <property type="term" value="F:dioxygenase activity"/>
    <property type="evidence" value="ECO:0007669"/>
    <property type="project" value="UniProtKB-KW"/>
</dbReference>
<accession>A0A0S4QGM0</accession>
<dbReference type="Pfam" id="PF13532">
    <property type="entry name" value="2OG-FeII_Oxy_2"/>
    <property type="match status" value="1"/>
</dbReference>
<protein>
    <submittedName>
        <fullName evidence="3">Alkylated DNA repair dioxygenase AlkB</fullName>
    </submittedName>
</protein>
<name>A0A0S4QGM0_9ACTN</name>
<dbReference type="SUPFAM" id="SSF51197">
    <property type="entry name" value="Clavaminate synthase-like"/>
    <property type="match status" value="1"/>
</dbReference>
<dbReference type="InterPro" id="IPR032854">
    <property type="entry name" value="ALKBH3"/>
</dbReference>
<evidence type="ECO:0000313" key="4">
    <source>
        <dbReference type="Proteomes" id="UP000198802"/>
    </source>
</evidence>
<keyword evidence="4" id="KW-1185">Reference proteome</keyword>
<dbReference type="Proteomes" id="UP000198802">
    <property type="component" value="Unassembled WGS sequence"/>
</dbReference>
<dbReference type="PANTHER" id="PTHR31212">
    <property type="entry name" value="ALPHA-KETOGLUTARATE-DEPENDENT DIOXYGENASE ALKB HOMOLOG 3"/>
    <property type="match status" value="1"/>
</dbReference>
<keyword evidence="3" id="KW-0560">Oxidoreductase</keyword>
<gene>
    <name evidence="3" type="ORF">Ga0074812_103135</name>
</gene>
<dbReference type="PROSITE" id="PS51471">
    <property type="entry name" value="FE2OG_OXY"/>
    <property type="match status" value="1"/>
</dbReference>
<organism evidence="3 4">
    <name type="scientific">Parafrankia irregularis</name>
    <dbReference type="NCBI Taxonomy" id="795642"/>
    <lineage>
        <taxon>Bacteria</taxon>
        <taxon>Bacillati</taxon>
        <taxon>Actinomycetota</taxon>
        <taxon>Actinomycetes</taxon>
        <taxon>Frankiales</taxon>
        <taxon>Frankiaceae</taxon>
        <taxon>Parafrankia</taxon>
    </lineage>
</organism>
<feature type="domain" description="Fe2OG dioxygenase" evidence="2">
    <location>
        <begin position="138"/>
        <end position="249"/>
    </location>
</feature>
<proteinExistence type="predicted"/>
<sequence>MRAREHSAPSTGTAIEHVFGIVGRVRAAPFQASLLDVLPDGQADAVVEPLREGLRRHELAAGAWVDLRRRWVTGADSLFERLCARVPWRAERRPMYDRTVDIPRLLSFYEEGQPLPDPALVAARRALDMHYAPELGEPFATLGLAFYRDGRDSVAWHGDRIGRGSSHDTMVAILVLGAPRALLLRPRPGGPAATNTATGAATSATIRLTLGHGDLLVMGGSCQRTWDHAVPKTTRPIGPRLSAQFRPRNVR</sequence>
<keyword evidence="3" id="KW-0223">Dioxygenase</keyword>
<dbReference type="GO" id="GO:0006307">
    <property type="term" value="P:DNA alkylation repair"/>
    <property type="evidence" value="ECO:0007669"/>
    <property type="project" value="InterPro"/>
</dbReference>
<evidence type="ECO:0000259" key="2">
    <source>
        <dbReference type="PROSITE" id="PS51471"/>
    </source>
</evidence>
<reference evidence="4" key="1">
    <citation type="submission" date="2015-11" db="EMBL/GenBank/DDBJ databases">
        <authorList>
            <person name="Varghese N."/>
        </authorList>
    </citation>
    <scope>NUCLEOTIDE SEQUENCE [LARGE SCALE GENOMIC DNA]</scope>
    <source>
        <strain evidence="4">DSM 45899</strain>
    </source>
</reference>
<dbReference type="InterPro" id="IPR027450">
    <property type="entry name" value="AlkB-like"/>
</dbReference>
<dbReference type="PANTHER" id="PTHR31212:SF4">
    <property type="entry name" value="ALPHA-KETOGLUTARATE-DEPENDENT DIOXYGENASE ALKB HOMOLOG 3"/>
    <property type="match status" value="1"/>
</dbReference>
<dbReference type="InterPro" id="IPR037151">
    <property type="entry name" value="AlkB-like_sf"/>
</dbReference>
<feature type="region of interest" description="Disordered" evidence="1">
    <location>
        <begin position="230"/>
        <end position="251"/>
    </location>
</feature>